<proteinExistence type="inferred from homology"/>
<evidence type="ECO:0000256" key="2">
    <source>
        <dbReference type="ARBA" id="ARBA00022980"/>
    </source>
</evidence>
<dbReference type="Pfam" id="PF00327">
    <property type="entry name" value="Ribosomal_L30"/>
    <property type="match status" value="1"/>
</dbReference>
<feature type="domain" description="Large ribosomal subunit protein uL30 N-terminal eukaryotes" evidence="8">
    <location>
        <begin position="161"/>
        <end position="231"/>
    </location>
</feature>
<dbReference type="EMBL" id="CAAALY010068493">
    <property type="protein sequence ID" value="VEL24581.1"/>
    <property type="molecule type" value="Genomic_DNA"/>
</dbReference>
<dbReference type="GO" id="GO:0003723">
    <property type="term" value="F:RNA binding"/>
    <property type="evidence" value="ECO:0007669"/>
    <property type="project" value="InterPro"/>
</dbReference>
<dbReference type="PANTHER" id="PTHR11524">
    <property type="entry name" value="60S RIBOSOMAL PROTEIN L7"/>
    <property type="match status" value="1"/>
</dbReference>
<dbReference type="CDD" id="cd01657">
    <property type="entry name" value="Ribosomal_L7_archeal_euk"/>
    <property type="match status" value="1"/>
</dbReference>
<dbReference type="InterPro" id="IPR039699">
    <property type="entry name" value="Ribosomal_uL30"/>
</dbReference>
<evidence type="ECO:0000259" key="8">
    <source>
        <dbReference type="Pfam" id="PF08079"/>
    </source>
</evidence>
<dbReference type="Gene3D" id="3.30.1390.20">
    <property type="entry name" value="Ribosomal protein L30, ferredoxin-like fold domain"/>
    <property type="match status" value="1"/>
</dbReference>
<dbReference type="Pfam" id="PF08079">
    <property type="entry name" value="Ribosomal_L30_N"/>
    <property type="match status" value="1"/>
</dbReference>
<dbReference type="OrthoDB" id="28644at2759"/>
<evidence type="ECO:0000256" key="5">
    <source>
        <dbReference type="ARBA" id="ARBA00041271"/>
    </source>
</evidence>
<dbReference type="GO" id="GO:0000463">
    <property type="term" value="P:maturation of LSU-rRNA from tricistronic rRNA transcript (SSU-rRNA, 5.8S rRNA, LSU-rRNA)"/>
    <property type="evidence" value="ECO:0007669"/>
    <property type="project" value="TreeGrafter"/>
</dbReference>
<comment type="caution">
    <text evidence="9">The sequence shown here is derived from an EMBL/GenBank/DDBJ whole genome shotgun (WGS) entry which is preliminary data.</text>
</comment>
<dbReference type="FunFam" id="3.30.1390.20:FF:000002">
    <property type="entry name" value="60S ribosomal protein L7"/>
    <property type="match status" value="1"/>
</dbReference>
<gene>
    <name evidence="9" type="ORF">PXEA_LOCUS18021</name>
</gene>
<keyword evidence="2" id="KW-0689">Ribosomal protein</keyword>
<evidence type="ECO:0000256" key="4">
    <source>
        <dbReference type="ARBA" id="ARBA00040575"/>
    </source>
</evidence>
<evidence type="ECO:0000313" key="9">
    <source>
        <dbReference type="EMBL" id="VEL24581.1"/>
    </source>
</evidence>
<keyword evidence="10" id="KW-1185">Reference proteome</keyword>
<feature type="domain" description="Large ribosomal subunit protein uL30-like ferredoxin-like fold" evidence="7">
    <location>
        <begin position="237"/>
        <end position="286"/>
    </location>
</feature>
<dbReference type="SUPFAM" id="SSF55129">
    <property type="entry name" value="Ribosomal protein L30p/L7e"/>
    <property type="match status" value="1"/>
</dbReference>
<dbReference type="NCBIfam" id="TIGR01310">
    <property type="entry name" value="uL30_euk"/>
    <property type="match status" value="1"/>
</dbReference>
<comment type="similarity">
    <text evidence="1">Belongs to the universal ribosomal protein uL30 family.</text>
</comment>
<dbReference type="PANTHER" id="PTHR11524:SF16">
    <property type="entry name" value="LARGE RIBOSOMAL SUBUNIT PROTEIN UL30"/>
    <property type="match status" value="1"/>
</dbReference>
<keyword evidence="3" id="KW-0687">Ribonucleoprotein</keyword>
<protein>
    <recommendedName>
        <fullName evidence="4">Large ribosomal subunit protein uL30</fullName>
    </recommendedName>
    <alternativeName>
        <fullName evidence="5">60S ribosomal protein L7</fullName>
    </alternativeName>
</protein>
<name>A0A448X052_9PLAT</name>
<sequence>MFASLQTPLTALLDSVVFIRMSSNPLDPKIQRAKAKEKKIDGNENKSGKSTPMEVDKSKVAVTAQISSGHKALSASSVVDAPKRTDKIEVSTPPNKKTGLSKIITEPKSVKDVAKPIIQPKGAINIKIGAANAPSAIGDAPKAVVSKPEATKNAAKVPQKPERVAYRDKIRARKRKTLLTKAVLKRQKYLRTKQLMMKRAQKYLHEYRKDERRIINLKRAAKKAGNFYVPDEPRFAVIIRIRGINGLHPKPRKVLQLFRLRQINNACFLKLNKASLNMLRLIDPYVAWGYPSLKLIRKMIYKRGFCKVAGSRLPLTNERIQRKLGKYGLICVEDLVHEIFTVGPHFKRVNSFLWPFKLNNPTGGWRKKGKHFVEGGDFGNRENYINRLMETMAIKWFPVINFYLRTISVTVL</sequence>
<dbReference type="Proteomes" id="UP000784294">
    <property type="component" value="Unassembled WGS sequence"/>
</dbReference>
<evidence type="ECO:0000256" key="6">
    <source>
        <dbReference type="SAM" id="MobiDB-lite"/>
    </source>
</evidence>
<dbReference type="InterPro" id="IPR016082">
    <property type="entry name" value="Ribosomal_uL30_ferredoxin-like"/>
</dbReference>
<feature type="compositionally biased region" description="Basic and acidic residues" evidence="6">
    <location>
        <begin position="38"/>
        <end position="47"/>
    </location>
</feature>
<dbReference type="FunFam" id="3.30.1390.20:FF:000003">
    <property type="entry name" value="60S ribosomal protein L7"/>
    <property type="match status" value="1"/>
</dbReference>
<feature type="region of interest" description="Disordered" evidence="6">
    <location>
        <begin position="31"/>
        <end position="56"/>
    </location>
</feature>
<reference evidence="9" key="1">
    <citation type="submission" date="2018-11" db="EMBL/GenBank/DDBJ databases">
        <authorList>
            <consortium name="Pathogen Informatics"/>
        </authorList>
    </citation>
    <scope>NUCLEOTIDE SEQUENCE</scope>
</reference>
<evidence type="ECO:0000256" key="3">
    <source>
        <dbReference type="ARBA" id="ARBA00023274"/>
    </source>
</evidence>
<dbReference type="GO" id="GO:0003735">
    <property type="term" value="F:structural constituent of ribosome"/>
    <property type="evidence" value="ECO:0007669"/>
    <property type="project" value="TreeGrafter"/>
</dbReference>
<dbReference type="InterPro" id="IPR036919">
    <property type="entry name" value="Ribo_uL30_ferredoxin-like_sf"/>
</dbReference>
<dbReference type="AlphaFoldDB" id="A0A448X052"/>
<evidence type="ECO:0000313" key="10">
    <source>
        <dbReference type="Proteomes" id="UP000784294"/>
    </source>
</evidence>
<dbReference type="InterPro" id="IPR012988">
    <property type="entry name" value="Ribosomal_uL30_N_euk"/>
</dbReference>
<dbReference type="InterPro" id="IPR035808">
    <property type="entry name" value="Ribosomal_uL30_euk_arc"/>
</dbReference>
<evidence type="ECO:0000259" key="7">
    <source>
        <dbReference type="Pfam" id="PF00327"/>
    </source>
</evidence>
<evidence type="ECO:0000256" key="1">
    <source>
        <dbReference type="ARBA" id="ARBA00007594"/>
    </source>
</evidence>
<dbReference type="GO" id="GO:0022625">
    <property type="term" value="C:cytosolic large ribosomal subunit"/>
    <property type="evidence" value="ECO:0007669"/>
    <property type="project" value="TreeGrafter"/>
</dbReference>
<accession>A0A448X052</accession>
<organism evidence="9 10">
    <name type="scientific">Protopolystoma xenopodis</name>
    <dbReference type="NCBI Taxonomy" id="117903"/>
    <lineage>
        <taxon>Eukaryota</taxon>
        <taxon>Metazoa</taxon>
        <taxon>Spiralia</taxon>
        <taxon>Lophotrochozoa</taxon>
        <taxon>Platyhelminthes</taxon>
        <taxon>Monogenea</taxon>
        <taxon>Polyopisthocotylea</taxon>
        <taxon>Polystomatidea</taxon>
        <taxon>Polystomatidae</taxon>
        <taxon>Protopolystoma</taxon>
    </lineage>
</organism>
<dbReference type="InterPro" id="IPR005998">
    <property type="entry name" value="Ribosomal_uL30_euk"/>
</dbReference>